<dbReference type="GO" id="GO:0005697">
    <property type="term" value="C:telomerase holoenzyme complex"/>
    <property type="evidence" value="ECO:0007669"/>
    <property type="project" value="TreeGrafter"/>
</dbReference>
<evidence type="ECO:0008006" key="7">
    <source>
        <dbReference type="Google" id="ProtNLM"/>
    </source>
</evidence>
<gene>
    <name evidence="5" type="ORF">E3N88_34129</name>
</gene>
<dbReference type="GO" id="GO:0070034">
    <property type="term" value="F:telomerase RNA binding"/>
    <property type="evidence" value="ECO:0007669"/>
    <property type="project" value="TreeGrafter"/>
</dbReference>
<evidence type="ECO:0000256" key="2">
    <source>
        <dbReference type="SAM" id="MobiDB-lite"/>
    </source>
</evidence>
<organism evidence="5 6">
    <name type="scientific">Mikania micrantha</name>
    <name type="common">bitter vine</name>
    <dbReference type="NCBI Taxonomy" id="192012"/>
    <lineage>
        <taxon>Eukaryota</taxon>
        <taxon>Viridiplantae</taxon>
        <taxon>Streptophyta</taxon>
        <taxon>Embryophyta</taxon>
        <taxon>Tracheophyta</taxon>
        <taxon>Spermatophyta</taxon>
        <taxon>Magnoliopsida</taxon>
        <taxon>eudicotyledons</taxon>
        <taxon>Gunneridae</taxon>
        <taxon>Pentapetalae</taxon>
        <taxon>asterids</taxon>
        <taxon>campanulids</taxon>
        <taxon>Asterales</taxon>
        <taxon>Asteraceae</taxon>
        <taxon>Asteroideae</taxon>
        <taxon>Heliantheae alliance</taxon>
        <taxon>Eupatorieae</taxon>
        <taxon>Mikania</taxon>
    </lineage>
</organism>
<feature type="region of interest" description="Disordered" evidence="2">
    <location>
        <begin position="275"/>
        <end position="299"/>
    </location>
</feature>
<reference evidence="5 6" key="1">
    <citation type="submission" date="2019-05" db="EMBL/GenBank/DDBJ databases">
        <title>Mikania micrantha, genome provides insights into the molecular mechanism of rapid growth.</title>
        <authorList>
            <person name="Liu B."/>
        </authorList>
    </citation>
    <scope>NUCLEOTIDE SEQUENCE [LARGE SCALE GENOMIC DNA]</scope>
    <source>
        <strain evidence="5">NLD-2019</strain>
        <tissue evidence="5">Leaf</tissue>
    </source>
</reference>
<dbReference type="PANTHER" id="PTHR15696">
    <property type="entry name" value="SMG-7 SUPPRESSOR WITH MORPHOLOGICAL EFFECT ON GENITALIA PROTEIN 7"/>
    <property type="match status" value="1"/>
</dbReference>
<sequence length="871" mass="98651">MNNISNNSSREHAHAQLLYKKNAELETNHKKATQAKITLDPNAWQQMRESYESILLEDHAFSEQHEIEYALWQLHYKRIEELRARYNSGQASAPQNAKVMARPWPDQITKIRSQFKTFLSEATGFYHDLMVKIRAKYGLSLDYMTDGSQNEKGVNQSIDVKKGVISCHQCLIYLGDLARYKGLYVEGESKTRDFAAASSYYNQAATLMPSSGNPHHQLAILASYSGDELSAVYRYFRSLAVDTPFTTARDNLIIAFEKNRQSYCQLLGDLKPTPTKKLPARMNGKGRNRGETRVSLKDKKTEPHTVLEKDIIVPETLKAFSIRFVRLNGILFTRTSLETFGEVFSMARTDFLHLLSSGPDEVINFGSDFDECKLFVVRFISIMIFTVHNANKETENQSYTEIVQRSVVLQNAFTAIFDFMAVIVDRCFQLKDPSGSFLLPGIMIFIEWLAYCGDNVVTNEMDEEQATARSLFWNNFVSFLNKIILPSSGFYHDACFFNMSGYDEGETDNHLALPEDIELRGFLPLVPSQVILDFSRTNYFGNDGNKEKNTRVHRIIATGKAFARNTQVGQQGIYFDSKSNKFFYGFEPLVEISDTNQEISEEFEDDDEIIVFKPFVSEKHIDKTSKGIIVSSTDSLISHGGFPLEQFAQPNTSVSMVGEEDIENGFSNLNLFVNSFNEQDHATMIPSKLDLVMTSAPGFDSIPTKTKFNKNPVSRPTRHFGPPPGFNTPKCMNENPGLDDYSWLDGYQSSYSGSYIGDGFGNSVNCLPQPNKLLNKSNTSLGMECFPFPGKQVSTTVHTNMEYENGFGNIWLNSSIPEHSSLYQEPVKKGNEQFLAVPHQYQGKSLWEGVEFSMLDVGEKCRYLGHCWNEN</sequence>
<proteinExistence type="predicted"/>
<dbReference type="Proteomes" id="UP000326396">
    <property type="component" value="Linkage Group LG6"/>
</dbReference>
<dbReference type="InterPro" id="IPR045153">
    <property type="entry name" value="Est1/Ebs1-like"/>
</dbReference>
<dbReference type="InterPro" id="IPR018834">
    <property type="entry name" value="DNA/RNA-bd_Est1-type"/>
</dbReference>
<evidence type="ECO:0000256" key="1">
    <source>
        <dbReference type="ARBA" id="ARBA00022737"/>
    </source>
</evidence>
<dbReference type="PANTHER" id="PTHR15696:SF25">
    <property type="entry name" value="OS08G0305300 PROTEIN"/>
    <property type="match status" value="1"/>
</dbReference>
<evidence type="ECO:0000259" key="4">
    <source>
        <dbReference type="Pfam" id="PF10374"/>
    </source>
</evidence>
<dbReference type="FunFam" id="1.25.40.10:FF:000225">
    <property type="entry name" value="Protein SMG7"/>
    <property type="match status" value="1"/>
</dbReference>
<dbReference type="Gene3D" id="1.25.40.10">
    <property type="entry name" value="Tetratricopeptide repeat domain"/>
    <property type="match status" value="1"/>
</dbReference>
<comment type="caution">
    <text evidence="5">The sequence shown here is derived from an EMBL/GenBank/DDBJ whole genome shotgun (WGS) entry which is preliminary data.</text>
</comment>
<dbReference type="EMBL" id="SZYD01000016">
    <property type="protein sequence ID" value="KAD3338608.1"/>
    <property type="molecule type" value="Genomic_DNA"/>
</dbReference>
<dbReference type="Pfam" id="PF10373">
    <property type="entry name" value="EST1_DNA_bind"/>
    <property type="match status" value="1"/>
</dbReference>
<keyword evidence="1" id="KW-0677">Repeat</keyword>
<evidence type="ECO:0000313" key="5">
    <source>
        <dbReference type="EMBL" id="KAD3338608.1"/>
    </source>
</evidence>
<dbReference type="GO" id="GO:0000184">
    <property type="term" value="P:nuclear-transcribed mRNA catabolic process, nonsense-mediated decay"/>
    <property type="evidence" value="ECO:0007669"/>
    <property type="project" value="TreeGrafter"/>
</dbReference>
<evidence type="ECO:0000259" key="3">
    <source>
        <dbReference type="Pfam" id="PF10373"/>
    </source>
</evidence>
<feature type="domain" description="Telomerase activating protein Est1-like N-terminal" evidence="4">
    <location>
        <begin position="67"/>
        <end position="184"/>
    </location>
</feature>
<name>A0A5N6MFW0_9ASTR</name>
<dbReference type="InterPro" id="IPR019458">
    <property type="entry name" value="Est1-like_N"/>
</dbReference>
<feature type="compositionally biased region" description="Polar residues" evidence="2">
    <location>
        <begin position="703"/>
        <end position="714"/>
    </location>
</feature>
<keyword evidence="6" id="KW-1185">Reference proteome</keyword>
<dbReference type="AlphaFoldDB" id="A0A5N6MFW0"/>
<dbReference type="SUPFAM" id="SSF48452">
    <property type="entry name" value="TPR-like"/>
    <property type="match status" value="1"/>
</dbReference>
<feature type="region of interest" description="Disordered" evidence="2">
    <location>
        <begin position="703"/>
        <end position="726"/>
    </location>
</feature>
<accession>A0A5N6MFW0</accession>
<dbReference type="GO" id="GO:0042162">
    <property type="term" value="F:telomeric DNA binding"/>
    <property type="evidence" value="ECO:0007669"/>
    <property type="project" value="TreeGrafter"/>
</dbReference>
<evidence type="ECO:0000313" key="6">
    <source>
        <dbReference type="Proteomes" id="UP000326396"/>
    </source>
</evidence>
<feature type="compositionally biased region" description="Basic and acidic residues" evidence="2">
    <location>
        <begin position="288"/>
        <end position="299"/>
    </location>
</feature>
<dbReference type="Pfam" id="PF10374">
    <property type="entry name" value="EST1"/>
    <property type="match status" value="1"/>
</dbReference>
<protein>
    <recommendedName>
        <fullName evidence="7">DNA/RNA-binding domain-containing protein</fullName>
    </recommendedName>
</protein>
<dbReference type="OrthoDB" id="69928at2759"/>
<dbReference type="InterPro" id="IPR011990">
    <property type="entry name" value="TPR-like_helical_dom_sf"/>
</dbReference>
<feature type="domain" description="DNA/RNA-binding" evidence="3">
    <location>
        <begin position="197"/>
        <end position="527"/>
    </location>
</feature>